<keyword evidence="3" id="KW-1185">Reference proteome</keyword>
<dbReference type="Proteomes" id="UP000007755">
    <property type="component" value="Unassembled WGS sequence"/>
</dbReference>
<dbReference type="InParanoid" id="F4WGZ9"/>
<feature type="compositionally biased region" description="Gly residues" evidence="1">
    <location>
        <begin position="204"/>
        <end position="233"/>
    </location>
</feature>
<evidence type="ECO:0000313" key="2">
    <source>
        <dbReference type="EMBL" id="EGI66478.1"/>
    </source>
</evidence>
<dbReference type="AlphaFoldDB" id="F4WGZ9"/>
<accession>F4WGZ9</accession>
<gene>
    <name evidence="2" type="ORF">G5I_04951</name>
</gene>
<proteinExistence type="predicted"/>
<dbReference type="OrthoDB" id="7699652at2759"/>
<reference evidence="2" key="1">
    <citation type="submission" date="2011-02" db="EMBL/GenBank/DDBJ databases">
        <title>The genome of the leaf-cutting ant Acromyrmex echinatior suggests key adaptations to social evolution and fungus farming.</title>
        <authorList>
            <person name="Nygaard S."/>
            <person name="Zhang G."/>
        </authorList>
    </citation>
    <scope>NUCLEOTIDE SEQUENCE</scope>
</reference>
<feature type="region of interest" description="Disordered" evidence="1">
    <location>
        <begin position="200"/>
        <end position="233"/>
    </location>
</feature>
<sequence length="298" mass="31870">MQCILRTSNPDTMEVRALSLVLLCTFVTVIFGLPTLPEPAVNAHEERTLSTELQPPAPSLDEKEEYSTIYIINLYAVKNSSSNVSEEMFQNEVVETLPDIIEPLVSVILVVEDNENEESENHRPVDLDKFAEGLEDEGFKVDKIDFKSKTKVLKMKLEKAEAQSMIDSALKGDQKKFRQKRSYCMRCGRYGGHGGYSSEHYSGDGSGGGWDRHSNGGGYPSGGGHYPGDGSKGQQGYTAVIPVVLVPVSTGHYGHGGHHGGHRGRGGCCGGGGGGYGGGGAYASAQASAQAGSWPVQN</sequence>
<dbReference type="EMBL" id="GL888148">
    <property type="protein sequence ID" value="EGI66478.1"/>
    <property type="molecule type" value="Genomic_DNA"/>
</dbReference>
<evidence type="ECO:0000313" key="3">
    <source>
        <dbReference type="Proteomes" id="UP000007755"/>
    </source>
</evidence>
<organism evidence="3">
    <name type="scientific">Acromyrmex echinatior</name>
    <name type="common">Panamanian leafcutter ant</name>
    <name type="synonym">Acromyrmex octospinosus echinatior</name>
    <dbReference type="NCBI Taxonomy" id="103372"/>
    <lineage>
        <taxon>Eukaryota</taxon>
        <taxon>Metazoa</taxon>
        <taxon>Ecdysozoa</taxon>
        <taxon>Arthropoda</taxon>
        <taxon>Hexapoda</taxon>
        <taxon>Insecta</taxon>
        <taxon>Pterygota</taxon>
        <taxon>Neoptera</taxon>
        <taxon>Endopterygota</taxon>
        <taxon>Hymenoptera</taxon>
        <taxon>Apocrita</taxon>
        <taxon>Aculeata</taxon>
        <taxon>Formicoidea</taxon>
        <taxon>Formicidae</taxon>
        <taxon>Myrmicinae</taxon>
        <taxon>Acromyrmex</taxon>
    </lineage>
</organism>
<protein>
    <submittedName>
        <fullName evidence="2">Uncharacterized protein</fullName>
    </submittedName>
</protein>
<dbReference type="eggNOG" id="ENOG502QS8Z">
    <property type="taxonomic scope" value="Eukaryota"/>
</dbReference>
<name>F4WGZ9_ACREC</name>
<evidence type="ECO:0000256" key="1">
    <source>
        <dbReference type="SAM" id="MobiDB-lite"/>
    </source>
</evidence>